<protein>
    <submittedName>
        <fullName evidence="1">Uncharacterized protein</fullName>
    </submittedName>
</protein>
<reference evidence="1 2" key="1">
    <citation type="submission" date="2015-07" db="EMBL/GenBank/DDBJ databases">
        <title>Genome sequencing of Kibdelosporangium phytohabitans.</title>
        <authorList>
            <person name="Qin S."/>
            <person name="Xing K."/>
        </authorList>
    </citation>
    <scope>NUCLEOTIDE SEQUENCE [LARGE SCALE GENOMIC DNA]</scope>
    <source>
        <strain evidence="1 2">KLBMP1111</strain>
    </source>
</reference>
<dbReference type="Proteomes" id="UP000063699">
    <property type="component" value="Chromosome"/>
</dbReference>
<gene>
    <name evidence="1" type="ORF">AOZ06_37180</name>
</gene>
<name>A0A0N9IBB9_9PSEU</name>
<organism evidence="1 2">
    <name type="scientific">Kibdelosporangium phytohabitans</name>
    <dbReference type="NCBI Taxonomy" id="860235"/>
    <lineage>
        <taxon>Bacteria</taxon>
        <taxon>Bacillati</taxon>
        <taxon>Actinomycetota</taxon>
        <taxon>Actinomycetes</taxon>
        <taxon>Pseudonocardiales</taxon>
        <taxon>Pseudonocardiaceae</taxon>
        <taxon>Kibdelosporangium</taxon>
    </lineage>
</organism>
<dbReference type="EMBL" id="CP012752">
    <property type="protein sequence ID" value="ALG11762.1"/>
    <property type="molecule type" value="Genomic_DNA"/>
</dbReference>
<dbReference type="AlphaFoldDB" id="A0A0N9IBB9"/>
<proteinExistence type="predicted"/>
<keyword evidence="2" id="KW-1185">Reference proteome</keyword>
<accession>A0A0N9IBB9</accession>
<evidence type="ECO:0000313" key="2">
    <source>
        <dbReference type="Proteomes" id="UP000063699"/>
    </source>
</evidence>
<dbReference type="KEGG" id="kphy:AOZ06_37180"/>
<evidence type="ECO:0000313" key="1">
    <source>
        <dbReference type="EMBL" id="ALG11762.1"/>
    </source>
</evidence>
<sequence>MIRAYTRATLRQALARFAAPFTFVAKERWARAGRARSARSCRGLAIFSPVDRIIGEPSPASTPIAPDAGACSITSPHSRDTNQRPAASCDTVTVDGDAPSGNGCDHTIASGCPILASVSVPSRQRIALAVYSAERRDLFLLLNTGYRARLPQKLVNAACKCRSACCSGTDETSLRKASSSVFLHPVSRALVVL</sequence>